<keyword evidence="1" id="KW-0505">Motor protein</keyword>
<accession>A0AAN7IGL1</accession>
<reference evidence="4 5" key="1">
    <citation type="journal article" date="2023" name="G3 (Bethesda)">
        <title>A haplotype-resolved chromosome-scale genome for Quercus rubra L. provides insights into the genetics of adaptive traits for red oak species.</title>
        <authorList>
            <person name="Kapoor B."/>
            <person name="Jenkins J."/>
            <person name="Schmutz J."/>
            <person name="Zhebentyayeva T."/>
            <person name="Kuelheim C."/>
            <person name="Coggeshall M."/>
            <person name="Heim C."/>
            <person name="Lasky J.R."/>
            <person name="Leites L."/>
            <person name="Islam-Faridi N."/>
            <person name="Romero-Severson J."/>
            <person name="DeLeo V.L."/>
            <person name="Lucas S.M."/>
            <person name="Lazic D."/>
            <person name="Gailing O."/>
            <person name="Carlson J."/>
            <person name="Staton M."/>
        </authorList>
    </citation>
    <scope>NUCLEOTIDE SEQUENCE [LARGE SCALE GENOMIC DNA]</scope>
    <source>
        <strain evidence="4">Pseudo-F2</strain>
    </source>
</reference>
<dbReference type="Proteomes" id="UP001324115">
    <property type="component" value="Unassembled WGS sequence"/>
</dbReference>
<dbReference type="InterPro" id="IPR031852">
    <property type="entry name" value="Vik1/Cik1_MT-bd"/>
</dbReference>
<proteinExistence type="predicted"/>
<dbReference type="GO" id="GO:0003777">
    <property type="term" value="F:microtubule motor activity"/>
    <property type="evidence" value="ECO:0007669"/>
    <property type="project" value="InterPro"/>
</dbReference>
<evidence type="ECO:0000256" key="2">
    <source>
        <dbReference type="SAM" id="MobiDB-lite"/>
    </source>
</evidence>
<dbReference type="InterPro" id="IPR027417">
    <property type="entry name" value="P-loop_NTPase"/>
</dbReference>
<dbReference type="InterPro" id="IPR027640">
    <property type="entry name" value="Kinesin-like_fam"/>
</dbReference>
<dbReference type="SUPFAM" id="SSF52540">
    <property type="entry name" value="P-loop containing nucleoside triphosphate hydrolases"/>
    <property type="match status" value="1"/>
</dbReference>
<organism evidence="4 5">
    <name type="scientific">Quercus rubra</name>
    <name type="common">Northern red oak</name>
    <name type="synonym">Quercus borealis</name>
    <dbReference type="NCBI Taxonomy" id="3512"/>
    <lineage>
        <taxon>Eukaryota</taxon>
        <taxon>Viridiplantae</taxon>
        <taxon>Streptophyta</taxon>
        <taxon>Embryophyta</taxon>
        <taxon>Tracheophyta</taxon>
        <taxon>Spermatophyta</taxon>
        <taxon>Magnoliopsida</taxon>
        <taxon>eudicotyledons</taxon>
        <taxon>Gunneridae</taxon>
        <taxon>Pentapetalae</taxon>
        <taxon>rosids</taxon>
        <taxon>fabids</taxon>
        <taxon>Fagales</taxon>
        <taxon>Fagaceae</taxon>
        <taxon>Quercus</taxon>
    </lineage>
</organism>
<dbReference type="EMBL" id="JAXUIC010000009">
    <property type="protein sequence ID" value="KAK4571170.1"/>
    <property type="molecule type" value="Genomic_DNA"/>
</dbReference>
<evidence type="ECO:0000313" key="4">
    <source>
        <dbReference type="EMBL" id="KAK4571170.1"/>
    </source>
</evidence>
<dbReference type="GO" id="GO:0008017">
    <property type="term" value="F:microtubule binding"/>
    <property type="evidence" value="ECO:0007669"/>
    <property type="project" value="InterPro"/>
</dbReference>
<keyword evidence="5" id="KW-1185">Reference proteome</keyword>
<evidence type="ECO:0000313" key="5">
    <source>
        <dbReference type="Proteomes" id="UP001324115"/>
    </source>
</evidence>
<feature type="region of interest" description="Disordered" evidence="2">
    <location>
        <begin position="337"/>
        <end position="363"/>
    </location>
</feature>
<dbReference type="EMBL" id="JAXUIC010000009">
    <property type="protein sequence ID" value="KAK4571169.1"/>
    <property type="molecule type" value="Genomic_DNA"/>
</dbReference>
<comment type="caution">
    <text evidence="4">The sequence shown here is derived from an EMBL/GenBank/DDBJ whole genome shotgun (WGS) entry which is preliminary data.</text>
</comment>
<dbReference type="Gene3D" id="3.40.850.10">
    <property type="entry name" value="Kinesin motor domain"/>
    <property type="match status" value="1"/>
</dbReference>
<dbReference type="PANTHER" id="PTHR47972">
    <property type="entry name" value="KINESIN-LIKE PROTEIN KLP-3"/>
    <property type="match status" value="1"/>
</dbReference>
<dbReference type="AlphaFoldDB" id="A0AAN7IGL1"/>
<dbReference type="GO" id="GO:0007018">
    <property type="term" value="P:microtubule-based movement"/>
    <property type="evidence" value="ECO:0007669"/>
    <property type="project" value="InterPro"/>
</dbReference>
<evidence type="ECO:0000259" key="3">
    <source>
        <dbReference type="SMART" id="SM00129"/>
    </source>
</evidence>
<dbReference type="GO" id="GO:0005524">
    <property type="term" value="F:ATP binding"/>
    <property type="evidence" value="ECO:0007669"/>
    <property type="project" value="InterPro"/>
</dbReference>
<protein>
    <recommendedName>
        <fullName evidence="3">Kinesin motor domain-containing protein</fullName>
    </recommendedName>
</protein>
<gene>
    <name evidence="4" type="ORF">RGQ29_029837</name>
</gene>
<dbReference type="SMART" id="SM00129">
    <property type="entry name" value="KISc"/>
    <property type="match status" value="1"/>
</dbReference>
<dbReference type="InterPro" id="IPR001752">
    <property type="entry name" value="Kinesin_motor_dom"/>
</dbReference>
<evidence type="ECO:0000256" key="1">
    <source>
        <dbReference type="ARBA" id="ARBA00023175"/>
    </source>
</evidence>
<dbReference type="Pfam" id="PF16796">
    <property type="entry name" value="Microtub_bd"/>
    <property type="match status" value="1"/>
</dbReference>
<name>A0AAN7IGL1_QUERU</name>
<feature type="domain" description="Kinesin motor" evidence="3">
    <location>
        <begin position="78"/>
        <end position="344"/>
    </location>
</feature>
<dbReference type="InterPro" id="IPR036961">
    <property type="entry name" value="Kinesin_motor_dom_sf"/>
</dbReference>
<sequence>MEASLLQEQQQKQLESKKKELIKTLLSELKQLSVEIIEIEKLEQKIIAYGKKVKKADDGWNTYDDVRKEQHNTIMELKGKLRFFCRCYLLPVDGDVTSVNDGTSINVPDLHVALKVEEKNHRFKFDQVFSHESNLDDVFEKTSEFLQSALDGYKVCIISFGQSFDTNEDELLYRSLEHFCQRRQHLLKLGKKITMQIFMSAISEDSVHHLLCDMEENVEVSNFEEFSFAFQKFVEKRTEMNEQSSRTHFVLTLHISSVEGFKQPRNGVLNFIYMASEAVEKEIEISGLSLPEGLTCFLKPYLDEDAKMLILANISTSHASKNLTTLERLDRMSRFKLSQPFRSRPSTPAKPRTPNLGQHTSQI</sequence>